<keyword evidence="6" id="KW-0902">Two-component regulatory system</keyword>
<dbReference type="Pfam" id="PF00072">
    <property type="entry name" value="Response_reg"/>
    <property type="match status" value="1"/>
</dbReference>
<feature type="domain" description="Response regulatory" evidence="10">
    <location>
        <begin position="439"/>
        <end position="549"/>
    </location>
</feature>
<comment type="catalytic activity">
    <reaction evidence="1">
        <text>ATP + protein L-histidine = ADP + protein N-phospho-L-histidine.</text>
        <dbReference type="EC" id="2.7.13.3"/>
    </reaction>
</comment>
<dbReference type="PANTHER" id="PTHR43711:SF1">
    <property type="entry name" value="HISTIDINE KINASE 1"/>
    <property type="match status" value="1"/>
</dbReference>
<keyword evidence="4" id="KW-0808">Transferase</keyword>
<feature type="modified residue" description="4-aspartylphosphate" evidence="7">
    <location>
        <position position="483"/>
    </location>
</feature>
<evidence type="ECO:0000313" key="11">
    <source>
        <dbReference type="EMBL" id="RDV01533.1"/>
    </source>
</evidence>
<dbReference type="Gene3D" id="1.10.287.130">
    <property type="match status" value="1"/>
</dbReference>
<dbReference type="PANTHER" id="PTHR43711">
    <property type="entry name" value="TWO-COMPONENT HISTIDINE KINASE"/>
    <property type="match status" value="1"/>
</dbReference>
<dbReference type="SUPFAM" id="SSF47384">
    <property type="entry name" value="Homodimeric domain of signal transducing histidine kinase"/>
    <property type="match status" value="1"/>
</dbReference>
<evidence type="ECO:0000256" key="8">
    <source>
        <dbReference type="SAM" id="Phobius"/>
    </source>
</evidence>
<feature type="transmembrane region" description="Helical" evidence="8">
    <location>
        <begin position="100"/>
        <end position="122"/>
    </location>
</feature>
<feature type="transmembrane region" description="Helical" evidence="8">
    <location>
        <begin position="62"/>
        <end position="80"/>
    </location>
</feature>
<dbReference type="CDD" id="cd00156">
    <property type="entry name" value="REC"/>
    <property type="match status" value="1"/>
</dbReference>
<accession>A0A371B258</accession>
<dbReference type="InterPro" id="IPR003594">
    <property type="entry name" value="HATPase_dom"/>
</dbReference>
<dbReference type="Pfam" id="PF00512">
    <property type="entry name" value="HisKA"/>
    <property type="match status" value="1"/>
</dbReference>
<dbReference type="Proteomes" id="UP000263833">
    <property type="component" value="Unassembled WGS sequence"/>
</dbReference>
<dbReference type="SMART" id="SM00387">
    <property type="entry name" value="HATPase_c"/>
    <property type="match status" value="1"/>
</dbReference>
<dbReference type="EC" id="2.7.13.3" evidence="2"/>
<evidence type="ECO:0000256" key="5">
    <source>
        <dbReference type="ARBA" id="ARBA00022777"/>
    </source>
</evidence>
<dbReference type="InterPro" id="IPR005467">
    <property type="entry name" value="His_kinase_dom"/>
</dbReference>
<dbReference type="EMBL" id="QRGP01000003">
    <property type="protein sequence ID" value="RDV01533.1"/>
    <property type="molecule type" value="Genomic_DNA"/>
</dbReference>
<dbReference type="InterPro" id="IPR050736">
    <property type="entry name" value="Sensor_HK_Regulatory"/>
</dbReference>
<feature type="transmembrane region" description="Helical" evidence="8">
    <location>
        <begin position="162"/>
        <end position="181"/>
    </location>
</feature>
<dbReference type="SMART" id="SM00388">
    <property type="entry name" value="HisKA"/>
    <property type="match status" value="1"/>
</dbReference>
<comment type="caution">
    <text evidence="11">The sequence shown here is derived from an EMBL/GenBank/DDBJ whole genome shotgun (WGS) entry which is preliminary data.</text>
</comment>
<dbReference type="Gene3D" id="3.40.50.2300">
    <property type="match status" value="1"/>
</dbReference>
<keyword evidence="8" id="KW-0812">Transmembrane</keyword>
<protein>
    <recommendedName>
        <fullName evidence="2">histidine kinase</fullName>
        <ecNumber evidence="2">2.7.13.3</ecNumber>
    </recommendedName>
</protein>
<dbReference type="PROSITE" id="PS50110">
    <property type="entry name" value="RESPONSE_REGULATORY"/>
    <property type="match status" value="1"/>
</dbReference>
<proteinExistence type="predicted"/>
<dbReference type="RefSeq" id="WP_115550312.1">
    <property type="nucleotide sequence ID" value="NZ_QRGP01000003.1"/>
</dbReference>
<keyword evidence="8" id="KW-0472">Membrane</keyword>
<keyword evidence="5" id="KW-0418">Kinase</keyword>
<dbReference type="PROSITE" id="PS50109">
    <property type="entry name" value="HIS_KIN"/>
    <property type="match status" value="1"/>
</dbReference>
<evidence type="ECO:0000259" key="10">
    <source>
        <dbReference type="PROSITE" id="PS50110"/>
    </source>
</evidence>
<dbReference type="AlphaFoldDB" id="A0A371B258"/>
<gene>
    <name evidence="11" type="ORF">DXH95_14670</name>
</gene>
<keyword evidence="8" id="KW-1133">Transmembrane helix</keyword>
<keyword evidence="12" id="KW-1185">Reference proteome</keyword>
<evidence type="ECO:0000259" key="9">
    <source>
        <dbReference type="PROSITE" id="PS50109"/>
    </source>
</evidence>
<evidence type="ECO:0000256" key="1">
    <source>
        <dbReference type="ARBA" id="ARBA00000085"/>
    </source>
</evidence>
<dbReference type="InterPro" id="IPR036890">
    <property type="entry name" value="HATPase_C_sf"/>
</dbReference>
<dbReference type="SUPFAM" id="SSF55874">
    <property type="entry name" value="ATPase domain of HSP90 chaperone/DNA topoisomerase II/histidine kinase"/>
    <property type="match status" value="1"/>
</dbReference>
<dbReference type="InterPro" id="IPR036097">
    <property type="entry name" value="HisK_dim/P_sf"/>
</dbReference>
<feature type="transmembrane region" description="Helical" evidence="8">
    <location>
        <begin position="31"/>
        <end position="50"/>
    </location>
</feature>
<dbReference type="CDD" id="cd00082">
    <property type="entry name" value="HisKA"/>
    <property type="match status" value="1"/>
</dbReference>
<dbReference type="Gene3D" id="3.30.565.10">
    <property type="entry name" value="Histidine kinase-like ATPase, C-terminal domain"/>
    <property type="match status" value="1"/>
</dbReference>
<evidence type="ECO:0000256" key="4">
    <source>
        <dbReference type="ARBA" id="ARBA00022679"/>
    </source>
</evidence>
<keyword evidence="3 7" id="KW-0597">Phosphoprotein</keyword>
<feature type="transmembrane region" description="Helical" evidence="8">
    <location>
        <begin position="134"/>
        <end position="156"/>
    </location>
</feature>
<evidence type="ECO:0000256" key="6">
    <source>
        <dbReference type="ARBA" id="ARBA00023012"/>
    </source>
</evidence>
<evidence type="ECO:0000256" key="7">
    <source>
        <dbReference type="PROSITE-ProRule" id="PRU00169"/>
    </source>
</evidence>
<dbReference type="InterPro" id="IPR011006">
    <property type="entry name" value="CheY-like_superfamily"/>
</dbReference>
<dbReference type="GO" id="GO:0000155">
    <property type="term" value="F:phosphorelay sensor kinase activity"/>
    <property type="evidence" value="ECO:0007669"/>
    <property type="project" value="InterPro"/>
</dbReference>
<dbReference type="Pfam" id="PF02518">
    <property type="entry name" value="HATPase_c"/>
    <property type="match status" value="1"/>
</dbReference>
<reference evidence="12" key="1">
    <citation type="submission" date="2018-08" db="EMBL/GenBank/DDBJ databases">
        <authorList>
            <person name="Kim S.-J."/>
            <person name="Jung G.-Y."/>
        </authorList>
    </citation>
    <scope>NUCLEOTIDE SEQUENCE [LARGE SCALE GENOMIC DNA]</scope>
    <source>
        <strain evidence="12">GY_G</strain>
    </source>
</reference>
<feature type="domain" description="Histidine kinase" evidence="9">
    <location>
        <begin position="204"/>
        <end position="411"/>
    </location>
</feature>
<dbReference type="OrthoDB" id="9764438at2"/>
<dbReference type="SUPFAM" id="SSF52172">
    <property type="entry name" value="CheY-like"/>
    <property type="match status" value="1"/>
</dbReference>
<dbReference type="InterPro" id="IPR001789">
    <property type="entry name" value="Sig_transdc_resp-reg_receiver"/>
</dbReference>
<dbReference type="InterPro" id="IPR004358">
    <property type="entry name" value="Sig_transdc_His_kin-like_C"/>
</dbReference>
<evidence type="ECO:0000256" key="3">
    <source>
        <dbReference type="ARBA" id="ARBA00022553"/>
    </source>
</evidence>
<dbReference type="InterPro" id="IPR003661">
    <property type="entry name" value="HisK_dim/P_dom"/>
</dbReference>
<sequence length="553" mass="60628">MAISFRKLAIEATMELADEAKAERGQAIVRFWYIFLVTVYVLLRGAGIGPTDLPADVVRIMLTYYVGFTIFSLVIFWTILRWPGHYPARRAITMLGDYVSLTHGMIVGGFAMMPLFALVLWVTVGNGMRYGPKYLLAAWVMAQLSIMVTTIFNPFWRDNPDMVMTMVFTAAAVPTYAFALLRQTAEARTDAQNANLAKSRFLAQASHDLRQPVHAIGLFLAGLRDTRLNGTQSQIVERIERALQGVARLFKSLLDISTLDSGTLKYAPNSVDLNMILTDVMEQNEEAAKWNNVDLRFVATSATVIADPVLLTTMLQNLVSNAIKYGEGGSVLVGVRRSGNKVTLEVHDQGIGISDEHQPFVFEEFYRVQQPGDRDRDGVGLGLAIVARLAQLCGLEIKLHSTLGKGTVASICGFRTASSAGEGTDNPLSMNRTPLAGFRIVLIEDDRDVLAATAALLKGWGCLVQDFDTMPDTVELADLILTDFDLGSGITGTRCIAHIRSITGTETPAIIMTGHDEARVRSLIELPRVQLMTKPLRPSALRSLLSSVRIGAF</sequence>
<dbReference type="SMART" id="SM00448">
    <property type="entry name" value="REC"/>
    <property type="match status" value="1"/>
</dbReference>
<evidence type="ECO:0000313" key="12">
    <source>
        <dbReference type="Proteomes" id="UP000263833"/>
    </source>
</evidence>
<organism evidence="11 12">
    <name type="scientific">Sphingorhabdus pulchriflava</name>
    <dbReference type="NCBI Taxonomy" id="2292257"/>
    <lineage>
        <taxon>Bacteria</taxon>
        <taxon>Pseudomonadati</taxon>
        <taxon>Pseudomonadota</taxon>
        <taxon>Alphaproteobacteria</taxon>
        <taxon>Sphingomonadales</taxon>
        <taxon>Sphingomonadaceae</taxon>
        <taxon>Sphingorhabdus</taxon>
    </lineage>
</organism>
<dbReference type="PRINTS" id="PR00344">
    <property type="entry name" value="BCTRLSENSOR"/>
</dbReference>
<evidence type="ECO:0000256" key="2">
    <source>
        <dbReference type="ARBA" id="ARBA00012438"/>
    </source>
</evidence>
<name>A0A371B258_9SPHN</name>